<sequence>MTPRWLLAPCMALALIAACEREKRPFQEPAPLSAAAAGYPSSSRAWGMRNAWGIAEGQRLYAQMNCAGCHAHGGGGMGPVLMDGKWAYGSEPATIFESIIAGRANGMPSFRSRLTDAQVWQLVAYVRSLSGLAPNDAAPGRDDHMSTRPPPSRTDPPANPEENP</sequence>
<organism evidence="9 10">
    <name type="scientific">Pendulispora brunnea</name>
    <dbReference type="NCBI Taxonomy" id="2905690"/>
    <lineage>
        <taxon>Bacteria</taxon>
        <taxon>Pseudomonadati</taxon>
        <taxon>Myxococcota</taxon>
        <taxon>Myxococcia</taxon>
        <taxon>Myxococcales</taxon>
        <taxon>Sorangiineae</taxon>
        <taxon>Pendulisporaceae</taxon>
        <taxon>Pendulispora</taxon>
    </lineage>
</organism>
<evidence type="ECO:0000313" key="9">
    <source>
        <dbReference type="EMBL" id="WXA95388.1"/>
    </source>
</evidence>
<dbReference type="PANTHER" id="PTHR35008:SF4">
    <property type="entry name" value="BLL4482 PROTEIN"/>
    <property type="match status" value="1"/>
</dbReference>
<keyword evidence="2 6" id="KW-0349">Heme</keyword>
<keyword evidence="5 6" id="KW-0408">Iron</keyword>
<dbReference type="RefSeq" id="WP_394845995.1">
    <property type="nucleotide sequence ID" value="NZ_CP089982.1"/>
</dbReference>
<dbReference type="PROSITE" id="PS51007">
    <property type="entry name" value="CYTC"/>
    <property type="match status" value="1"/>
</dbReference>
<dbReference type="Pfam" id="PF13442">
    <property type="entry name" value="Cytochrome_CBB3"/>
    <property type="match status" value="1"/>
</dbReference>
<feature type="domain" description="Cytochrome c" evidence="8">
    <location>
        <begin position="52"/>
        <end position="130"/>
    </location>
</feature>
<dbReference type="Proteomes" id="UP001379533">
    <property type="component" value="Chromosome"/>
</dbReference>
<evidence type="ECO:0000259" key="8">
    <source>
        <dbReference type="PROSITE" id="PS51007"/>
    </source>
</evidence>
<evidence type="ECO:0000256" key="4">
    <source>
        <dbReference type="ARBA" id="ARBA00022982"/>
    </source>
</evidence>
<evidence type="ECO:0000256" key="6">
    <source>
        <dbReference type="PROSITE-ProRule" id="PRU00433"/>
    </source>
</evidence>
<dbReference type="InterPro" id="IPR036909">
    <property type="entry name" value="Cyt_c-like_dom_sf"/>
</dbReference>
<evidence type="ECO:0000256" key="3">
    <source>
        <dbReference type="ARBA" id="ARBA00022723"/>
    </source>
</evidence>
<dbReference type="Gene3D" id="1.10.760.10">
    <property type="entry name" value="Cytochrome c-like domain"/>
    <property type="match status" value="1"/>
</dbReference>
<keyword evidence="1" id="KW-0813">Transport</keyword>
<gene>
    <name evidence="9" type="ORF">LZC95_00845</name>
</gene>
<dbReference type="PROSITE" id="PS51257">
    <property type="entry name" value="PROKAR_LIPOPROTEIN"/>
    <property type="match status" value="1"/>
</dbReference>
<feature type="region of interest" description="Disordered" evidence="7">
    <location>
        <begin position="132"/>
        <end position="164"/>
    </location>
</feature>
<reference evidence="9 10" key="1">
    <citation type="submission" date="2021-12" db="EMBL/GenBank/DDBJ databases">
        <title>Discovery of the Pendulisporaceae a myxobacterial family with distinct sporulation behavior and unique specialized metabolism.</title>
        <authorList>
            <person name="Garcia R."/>
            <person name="Popoff A."/>
            <person name="Bader C.D."/>
            <person name="Loehr J."/>
            <person name="Walesch S."/>
            <person name="Walt C."/>
            <person name="Boldt J."/>
            <person name="Bunk B."/>
            <person name="Haeckl F.J.F.P.J."/>
            <person name="Gunesch A.P."/>
            <person name="Birkelbach J."/>
            <person name="Nuebel U."/>
            <person name="Pietschmann T."/>
            <person name="Bach T."/>
            <person name="Mueller R."/>
        </authorList>
    </citation>
    <scope>NUCLEOTIDE SEQUENCE [LARGE SCALE GENOMIC DNA]</scope>
    <source>
        <strain evidence="9 10">MSr12523</strain>
    </source>
</reference>
<protein>
    <submittedName>
        <fullName evidence="9">C-type cytochrome</fullName>
    </submittedName>
</protein>
<dbReference type="InterPro" id="IPR009056">
    <property type="entry name" value="Cyt_c-like_dom"/>
</dbReference>
<dbReference type="EMBL" id="CP089982">
    <property type="protein sequence ID" value="WXA95388.1"/>
    <property type="molecule type" value="Genomic_DNA"/>
</dbReference>
<keyword evidence="10" id="KW-1185">Reference proteome</keyword>
<dbReference type="InterPro" id="IPR051459">
    <property type="entry name" value="Cytochrome_c-type_DH"/>
</dbReference>
<name>A0ABZ2K9L9_9BACT</name>
<keyword evidence="3 6" id="KW-0479">Metal-binding</keyword>
<evidence type="ECO:0000256" key="5">
    <source>
        <dbReference type="ARBA" id="ARBA00023004"/>
    </source>
</evidence>
<dbReference type="PRINTS" id="PR00605">
    <property type="entry name" value="CYTCHROMECIC"/>
</dbReference>
<accession>A0ABZ2K9L9</accession>
<dbReference type="InterPro" id="IPR008168">
    <property type="entry name" value="Cyt_C_IC"/>
</dbReference>
<dbReference type="SUPFAM" id="SSF46626">
    <property type="entry name" value="Cytochrome c"/>
    <property type="match status" value="1"/>
</dbReference>
<evidence type="ECO:0000256" key="1">
    <source>
        <dbReference type="ARBA" id="ARBA00022448"/>
    </source>
</evidence>
<keyword evidence="4" id="KW-0249">Electron transport</keyword>
<feature type="compositionally biased region" description="Pro residues" evidence="7">
    <location>
        <begin position="148"/>
        <end position="164"/>
    </location>
</feature>
<proteinExistence type="predicted"/>
<evidence type="ECO:0000256" key="2">
    <source>
        <dbReference type="ARBA" id="ARBA00022617"/>
    </source>
</evidence>
<evidence type="ECO:0000313" key="10">
    <source>
        <dbReference type="Proteomes" id="UP001379533"/>
    </source>
</evidence>
<dbReference type="PANTHER" id="PTHR35008">
    <property type="entry name" value="BLL4482 PROTEIN-RELATED"/>
    <property type="match status" value="1"/>
</dbReference>
<evidence type="ECO:0000256" key="7">
    <source>
        <dbReference type="SAM" id="MobiDB-lite"/>
    </source>
</evidence>